<evidence type="ECO:0000256" key="4">
    <source>
        <dbReference type="ARBA" id="ARBA00022597"/>
    </source>
</evidence>
<feature type="transmembrane region" description="Helical" evidence="9">
    <location>
        <begin position="220"/>
        <end position="241"/>
    </location>
</feature>
<dbReference type="RefSeq" id="WP_184305309.1">
    <property type="nucleotide sequence ID" value="NZ_JACHXU010000008.1"/>
</dbReference>
<evidence type="ECO:0000256" key="5">
    <source>
        <dbReference type="ARBA" id="ARBA00022692"/>
    </source>
</evidence>
<feature type="transmembrane region" description="Helical" evidence="9">
    <location>
        <begin position="64"/>
        <end position="85"/>
    </location>
</feature>
<evidence type="ECO:0000313" key="10">
    <source>
        <dbReference type="EMBL" id="MBB3206882.1"/>
    </source>
</evidence>
<evidence type="ECO:0000256" key="2">
    <source>
        <dbReference type="ARBA" id="ARBA00022475"/>
    </source>
</evidence>
<evidence type="ECO:0000313" key="11">
    <source>
        <dbReference type="Proteomes" id="UP000536179"/>
    </source>
</evidence>
<dbReference type="AlphaFoldDB" id="A0A7W5E099"/>
<evidence type="ECO:0000256" key="1">
    <source>
        <dbReference type="ARBA" id="ARBA00022448"/>
    </source>
</evidence>
<organism evidence="10 11">
    <name type="scientific">Aporhodopirellula rubra</name>
    <dbReference type="NCBI Taxonomy" id="980271"/>
    <lineage>
        <taxon>Bacteria</taxon>
        <taxon>Pseudomonadati</taxon>
        <taxon>Planctomycetota</taxon>
        <taxon>Planctomycetia</taxon>
        <taxon>Pirellulales</taxon>
        <taxon>Pirellulaceae</taxon>
        <taxon>Aporhodopirellula</taxon>
    </lineage>
</organism>
<dbReference type="InterPro" id="IPR004673">
    <property type="entry name" value="L-rhamnose-proton_sym_RhaT"/>
</dbReference>
<protein>
    <submittedName>
        <fullName evidence="10">L-rhamnose-H+ transport protein</fullName>
    </submittedName>
</protein>
<evidence type="ECO:0000256" key="7">
    <source>
        <dbReference type="ARBA" id="ARBA00022989"/>
    </source>
</evidence>
<proteinExistence type="predicted"/>
<keyword evidence="11" id="KW-1185">Reference proteome</keyword>
<feature type="transmembrane region" description="Helical" evidence="9">
    <location>
        <begin position="6"/>
        <end position="26"/>
    </location>
</feature>
<keyword evidence="2" id="KW-1003">Cell membrane</keyword>
<dbReference type="GO" id="GO:0016020">
    <property type="term" value="C:membrane"/>
    <property type="evidence" value="ECO:0007669"/>
    <property type="project" value="InterPro"/>
</dbReference>
<accession>A0A7W5E099</accession>
<dbReference type="GO" id="GO:0015293">
    <property type="term" value="F:symporter activity"/>
    <property type="evidence" value="ECO:0007669"/>
    <property type="project" value="UniProtKB-KW"/>
</dbReference>
<sequence length="349" mass="37552">MLSGPLLGVLLHAIGGFAAGSFYAPLRKVDRWAWESFWLVMGIAAWLVAPWAVAWITTPDLVRVLHATPLTVIAWCVCYGMFWGLGNLTFGLSVRYLGMALGYAAALGFCMLFGTLMPPIVAGQFGEILNSRSGAMILLGITTCLFGIGICGWAGMRKEAECSDLESEQTAPEFSISKGFLLAAVAGILSACFAFGLSAGKPIAELSIAAGTAPLYSNNAVLVVILVGGLTSNLLWCLALNRRNGTFGDYIGKAGQPLLRNYALSAMAGLVWYGQFFFYGMGTTKLGEQYEFSSWSIHMAFIIVFSNLWGIVFDEWRGTSRKTKATVWVGLLTLIGSTIVIGYGNYLSD</sequence>
<feature type="transmembrane region" description="Helical" evidence="9">
    <location>
        <begin position="133"/>
        <end position="155"/>
    </location>
</feature>
<feature type="transmembrane region" description="Helical" evidence="9">
    <location>
        <begin position="97"/>
        <end position="121"/>
    </location>
</feature>
<dbReference type="EMBL" id="JACHXU010000008">
    <property type="protein sequence ID" value="MBB3206882.1"/>
    <property type="molecule type" value="Genomic_DNA"/>
</dbReference>
<keyword evidence="8 9" id="KW-0472">Membrane</keyword>
<dbReference type="Pfam" id="PF06379">
    <property type="entry name" value="RhaT"/>
    <property type="match status" value="1"/>
</dbReference>
<keyword evidence="7 9" id="KW-1133">Transmembrane helix</keyword>
<keyword evidence="5 9" id="KW-0812">Transmembrane</keyword>
<feature type="transmembrane region" description="Helical" evidence="9">
    <location>
        <begin position="292"/>
        <end position="313"/>
    </location>
</feature>
<evidence type="ECO:0000256" key="8">
    <source>
        <dbReference type="ARBA" id="ARBA00023136"/>
    </source>
</evidence>
<evidence type="ECO:0000256" key="6">
    <source>
        <dbReference type="ARBA" id="ARBA00022847"/>
    </source>
</evidence>
<keyword evidence="1" id="KW-0813">Transport</keyword>
<dbReference type="GO" id="GO:0015153">
    <property type="term" value="F:rhamnose transmembrane transporter activity"/>
    <property type="evidence" value="ECO:0007669"/>
    <property type="project" value="InterPro"/>
</dbReference>
<keyword evidence="6" id="KW-0769">Symport</keyword>
<gene>
    <name evidence="10" type="ORF">FHS27_002696</name>
</gene>
<feature type="transmembrane region" description="Helical" evidence="9">
    <location>
        <begin position="262"/>
        <end position="280"/>
    </location>
</feature>
<reference evidence="10 11" key="1">
    <citation type="submission" date="2020-08" db="EMBL/GenBank/DDBJ databases">
        <title>Genomic Encyclopedia of Type Strains, Phase III (KMG-III): the genomes of soil and plant-associated and newly described type strains.</title>
        <authorList>
            <person name="Whitman W."/>
        </authorList>
    </citation>
    <scope>NUCLEOTIDE SEQUENCE [LARGE SCALE GENOMIC DNA]</scope>
    <source>
        <strain evidence="10 11">CECT 8075</strain>
    </source>
</reference>
<feature type="transmembrane region" description="Helical" evidence="9">
    <location>
        <begin position="325"/>
        <end position="346"/>
    </location>
</feature>
<comment type="caution">
    <text evidence="10">The sequence shown here is derived from an EMBL/GenBank/DDBJ whole genome shotgun (WGS) entry which is preliminary data.</text>
</comment>
<name>A0A7W5E099_9BACT</name>
<evidence type="ECO:0000256" key="3">
    <source>
        <dbReference type="ARBA" id="ARBA00022519"/>
    </source>
</evidence>
<keyword evidence="3" id="KW-0997">Cell inner membrane</keyword>
<feature type="transmembrane region" description="Helical" evidence="9">
    <location>
        <begin position="38"/>
        <end position="58"/>
    </location>
</feature>
<dbReference type="Proteomes" id="UP000536179">
    <property type="component" value="Unassembled WGS sequence"/>
</dbReference>
<feature type="transmembrane region" description="Helical" evidence="9">
    <location>
        <begin position="176"/>
        <end position="200"/>
    </location>
</feature>
<evidence type="ECO:0000256" key="9">
    <source>
        <dbReference type="SAM" id="Phobius"/>
    </source>
</evidence>
<keyword evidence="4" id="KW-0762">Sugar transport</keyword>